<dbReference type="InterPro" id="IPR047521">
    <property type="entry name" value="XPF_nuclease_EME1_ascomycetes"/>
</dbReference>
<keyword evidence="4" id="KW-0540">Nuclease</keyword>
<keyword evidence="5" id="KW-0479">Metal-binding</keyword>
<proteinExistence type="inferred from homology"/>
<feature type="compositionally biased region" description="Acidic residues" evidence="14">
    <location>
        <begin position="188"/>
        <end position="199"/>
    </location>
</feature>
<name>G0RXV6_CHATD</name>
<comment type="similarity">
    <text evidence="3">Belongs to the EME1/MMS4 family.</text>
</comment>
<evidence type="ECO:0000256" key="11">
    <source>
        <dbReference type="ARBA" id="ARBA00023204"/>
    </source>
</evidence>
<evidence type="ECO:0000313" key="16">
    <source>
        <dbReference type="EMBL" id="EGS23742.1"/>
    </source>
</evidence>
<dbReference type="Gene3D" id="1.10.150.670">
    <property type="entry name" value="Crossover junction endonuclease EME1, DNA-binding domain"/>
    <property type="match status" value="1"/>
</dbReference>
<feature type="compositionally biased region" description="Polar residues" evidence="14">
    <location>
        <begin position="221"/>
        <end position="231"/>
    </location>
</feature>
<dbReference type="GO" id="GO:0031297">
    <property type="term" value="P:replication fork processing"/>
    <property type="evidence" value="ECO:0007669"/>
    <property type="project" value="TreeGrafter"/>
</dbReference>
<organism evidence="17">
    <name type="scientific">Chaetomium thermophilum (strain DSM 1495 / CBS 144.50 / IMI 039719)</name>
    <name type="common">Thermochaetoides thermophila</name>
    <dbReference type="NCBI Taxonomy" id="759272"/>
    <lineage>
        <taxon>Eukaryota</taxon>
        <taxon>Fungi</taxon>
        <taxon>Dikarya</taxon>
        <taxon>Ascomycota</taxon>
        <taxon>Pezizomycotina</taxon>
        <taxon>Sordariomycetes</taxon>
        <taxon>Sordariomycetidae</taxon>
        <taxon>Sordariales</taxon>
        <taxon>Chaetomiaceae</taxon>
        <taxon>Thermochaetoides</taxon>
    </lineage>
</organism>
<feature type="region of interest" description="Disordered" evidence="14">
    <location>
        <begin position="160"/>
        <end position="378"/>
    </location>
</feature>
<dbReference type="OMA" id="AIFTQHI"/>
<evidence type="ECO:0000256" key="1">
    <source>
        <dbReference type="ARBA" id="ARBA00001946"/>
    </source>
</evidence>
<accession>G0RXV6</accession>
<dbReference type="FunFam" id="1.10.150.670:FF:000004">
    <property type="entry name" value="Crossover junction endonuclease EME1"/>
    <property type="match status" value="1"/>
</dbReference>
<feature type="domain" description="ERCC4" evidence="15">
    <location>
        <begin position="400"/>
        <end position="684"/>
    </location>
</feature>
<feature type="compositionally biased region" description="Basic and acidic residues" evidence="14">
    <location>
        <begin position="163"/>
        <end position="187"/>
    </location>
</feature>
<dbReference type="PANTHER" id="PTHR21077">
    <property type="entry name" value="EME1 PROTEIN"/>
    <property type="match status" value="1"/>
</dbReference>
<dbReference type="OrthoDB" id="343092at2759"/>
<keyword evidence="7" id="KW-0227">DNA damage</keyword>
<dbReference type="GO" id="GO:0046872">
    <property type="term" value="F:metal ion binding"/>
    <property type="evidence" value="ECO:0007669"/>
    <property type="project" value="UniProtKB-KW"/>
</dbReference>
<dbReference type="STRING" id="759272.G0RXV6"/>
<keyword evidence="11" id="KW-0234">DNA repair</keyword>
<dbReference type="GO" id="GO:0003677">
    <property type="term" value="F:DNA binding"/>
    <property type="evidence" value="ECO:0007669"/>
    <property type="project" value="InterPro"/>
</dbReference>
<keyword evidence="12" id="KW-0539">Nucleus</keyword>
<keyword evidence="17" id="KW-1185">Reference proteome</keyword>
<dbReference type="GeneID" id="18254482"/>
<dbReference type="Gene3D" id="3.40.50.10130">
    <property type="match status" value="1"/>
</dbReference>
<dbReference type="RefSeq" id="XP_006690984.1">
    <property type="nucleotide sequence ID" value="XM_006690921.1"/>
</dbReference>
<keyword evidence="6" id="KW-0255">Endonuclease</keyword>
<feature type="region of interest" description="Disordered" evidence="14">
    <location>
        <begin position="1"/>
        <end position="43"/>
    </location>
</feature>
<sequence>MPEVISLLSDSESESRPPPRARARQRSRPTSPTRNTSSRSVAVDHDDFFKWDEAIIPQSSFAAPLRTTTEEPARKRRRLSPIEPSSPLSPILPPAPESRASSLSPPRKQRGQKLKEVDWGKSSVQVSGWKTSNGPDSQFSNFSYDDLGLLDSDEIIPSSVPLAKEKGKGKEKEVVPAEGPAKKRDPIVIDEIDDIDFFDDMPGPSRRRELPKPTVAAWDPISSSAPPSTFHSRPGSPSRGPSKVRSVVITIDDDSDDCQASKNSRPIDVDDIDDVDIDDDGDDDNSDDDFPDLIDLASRPLPIFASSTKPDSYSCSSSSKPLPQSKPKSKSGSEPKKTAQERAREREEKAREREERTKEREAKRKHKLQEKERAKEQKAREKALAEANKMRTDKKLSTPEMIVDLPLSLDEAVRVQAETLLRDLGVFCTTWNSPVENVVRWRRKVKANYNEELGLWEPVPERIEKEGFAMVIMTAQRYVDIVLGDSDDPTVFDSTGIDAHVTRMRSAFPGDTLIYMIEGLNLWLRKNRTARNRQFVSAVRSGLDNNLDNNPSEPPPSTQSRRRKQNPSPQSYIDENVISYSLLHLQIHHSPNLQIHHTTLPLDTARWIAIFTQHISTVPYRRQRDAYLDSAASFCMDSGQVRTADSPREIYVRMLQEIGRVTAPIAYGIAEEYPSVRKLVKGLEEKGPLALEKVRRCVGRMGGRGDRVVGPAVSRRMWKIFLGRDETSMDI</sequence>
<dbReference type="PANTHER" id="PTHR21077:SF5">
    <property type="entry name" value="CROSSOVER JUNCTION ENDONUCLEASE MMS4"/>
    <property type="match status" value="1"/>
</dbReference>
<feature type="compositionally biased region" description="Basic and acidic residues" evidence="14">
    <location>
        <begin position="331"/>
        <end position="362"/>
    </location>
</feature>
<dbReference type="InterPro" id="IPR006166">
    <property type="entry name" value="ERCC4_domain"/>
</dbReference>
<evidence type="ECO:0000256" key="2">
    <source>
        <dbReference type="ARBA" id="ARBA00004123"/>
    </source>
</evidence>
<dbReference type="InterPro" id="IPR042530">
    <property type="entry name" value="EME1/EME2_C"/>
</dbReference>
<feature type="compositionally biased region" description="Low complexity" evidence="14">
    <location>
        <begin position="28"/>
        <end position="40"/>
    </location>
</feature>
<gene>
    <name evidence="16" type="ORF">CTHT_0004440</name>
</gene>
<feature type="compositionally biased region" description="Acidic residues" evidence="14">
    <location>
        <begin position="269"/>
        <end position="292"/>
    </location>
</feature>
<feature type="region of interest" description="Disordered" evidence="14">
    <location>
        <begin position="60"/>
        <end position="141"/>
    </location>
</feature>
<dbReference type="KEGG" id="cthr:CTHT_0004440"/>
<evidence type="ECO:0000256" key="14">
    <source>
        <dbReference type="SAM" id="MobiDB-lite"/>
    </source>
</evidence>
<dbReference type="SMART" id="SM00891">
    <property type="entry name" value="ERCC4"/>
    <property type="match status" value="1"/>
</dbReference>
<comment type="cofactor">
    <cofactor evidence="1">
        <name>Mg(2+)</name>
        <dbReference type="ChEBI" id="CHEBI:18420"/>
    </cofactor>
</comment>
<keyword evidence="9" id="KW-0460">Magnesium</keyword>
<evidence type="ECO:0000256" key="10">
    <source>
        <dbReference type="ARBA" id="ARBA00023172"/>
    </source>
</evidence>
<dbReference type="CDD" id="cd20085">
    <property type="entry name" value="XPF_nuclease_Mms4"/>
    <property type="match status" value="1"/>
</dbReference>
<evidence type="ECO:0000259" key="15">
    <source>
        <dbReference type="SMART" id="SM00891"/>
    </source>
</evidence>
<feature type="compositionally biased region" description="Polar residues" evidence="14">
    <location>
        <begin position="122"/>
        <end position="141"/>
    </location>
</feature>
<keyword evidence="8" id="KW-0378">Hydrolase</keyword>
<dbReference type="GO" id="GO:0006302">
    <property type="term" value="P:double-strand break repair"/>
    <property type="evidence" value="ECO:0007669"/>
    <property type="project" value="TreeGrafter"/>
</dbReference>
<evidence type="ECO:0000256" key="6">
    <source>
        <dbReference type="ARBA" id="ARBA00022759"/>
    </source>
</evidence>
<dbReference type="EMBL" id="GL988032">
    <property type="protein sequence ID" value="EGS23742.1"/>
    <property type="molecule type" value="Genomic_DNA"/>
</dbReference>
<feature type="compositionally biased region" description="Low complexity" evidence="14">
    <location>
        <begin position="232"/>
        <end position="248"/>
    </location>
</feature>
<dbReference type="GO" id="GO:0031573">
    <property type="term" value="P:mitotic intra-S DNA damage checkpoint signaling"/>
    <property type="evidence" value="ECO:0007669"/>
    <property type="project" value="TreeGrafter"/>
</dbReference>
<feature type="region of interest" description="Disordered" evidence="14">
    <location>
        <begin position="541"/>
        <end position="570"/>
    </location>
</feature>
<dbReference type="GO" id="GO:0000712">
    <property type="term" value="P:resolution of meiotic recombination intermediates"/>
    <property type="evidence" value="ECO:0007669"/>
    <property type="project" value="TreeGrafter"/>
</dbReference>
<dbReference type="GO" id="GO:0048476">
    <property type="term" value="C:Holliday junction resolvase complex"/>
    <property type="evidence" value="ECO:0007669"/>
    <property type="project" value="InterPro"/>
</dbReference>
<evidence type="ECO:0000313" key="17">
    <source>
        <dbReference type="Proteomes" id="UP000008066"/>
    </source>
</evidence>
<dbReference type="AlphaFoldDB" id="G0RXV6"/>
<evidence type="ECO:0000256" key="5">
    <source>
        <dbReference type="ARBA" id="ARBA00022723"/>
    </source>
</evidence>
<dbReference type="GO" id="GO:0005634">
    <property type="term" value="C:nucleus"/>
    <property type="evidence" value="ECO:0007669"/>
    <property type="project" value="UniProtKB-SubCell"/>
</dbReference>
<evidence type="ECO:0000256" key="7">
    <source>
        <dbReference type="ARBA" id="ARBA00022763"/>
    </source>
</evidence>
<feature type="compositionally biased region" description="Basic and acidic residues" evidence="14">
    <location>
        <begin position="369"/>
        <end position="378"/>
    </location>
</feature>
<dbReference type="eggNOG" id="ENOG502R8ER">
    <property type="taxonomic scope" value="Eukaryota"/>
</dbReference>
<comment type="subcellular location">
    <subcellularLocation>
        <location evidence="2">Nucleus</location>
    </subcellularLocation>
</comment>
<feature type="compositionally biased region" description="Low complexity" evidence="14">
    <location>
        <begin position="306"/>
        <end position="330"/>
    </location>
</feature>
<dbReference type="Pfam" id="PF02732">
    <property type="entry name" value="ERCC4"/>
    <property type="match status" value="1"/>
</dbReference>
<evidence type="ECO:0000256" key="4">
    <source>
        <dbReference type="ARBA" id="ARBA00022722"/>
    </source>
</evidence>
<evidence type="ECO:0000256" key="3">
    <source>
        <dbReference type="ARBA" id="ARBA00005313"/>
    </source>
</evidence>
<evidence type="ECO:0000256" key="8">
    <source>
        <dbReference type="ARBA" id="ARBA00022801"/>
    </source>
</evidence>
<reference evidence="16 17" key="1">
    <citation type="journal article" date="2011" name="Cell">
        <title>Insight into structure and assembly of the nuclear pore complex by utilizing the genome of a eukaryotic thermophile.</title>
        <authorList>
            <person name="Amlacher S."/>
            <person name="Sarges P."/>
            <person name="Flemming D."/>
            <person name="van Noort V."/>
            <person name="Kunze R."/>
            <person name="Devos D.P."/>
            <person name="Arumugam M."/>
            <person name="Bork P."/>
            <person name="Hurt E."/>
        </authorList>
    </citation>
    <scope>NUCLEOTIDE SEQUENCE [LARGE SCALE GENOMIC DNA]</scope>
    <source>
        <strain evidence="17">DSM 1495 / CBS 144.50 / IMI 039719</strain>
    </source>
</reference>
<dbReference type="HOGENOM" id="CLU_013160_0_0_1"/>
<dbReference type="GO" id="GO:0008821">
    <property type="term" value="F:crossover junction DNA endonuclease activity"/>
    <property type="evidence" value="ECO:0007669"/>
    <property type="project" value="TreeGrafter"/>
</dbReference>
<dbReference type="Proteomes" id="UP000008066">
    <property type="component" value="Unassembled WGS sequence"/>
</dbReference>
<keyword evidence="10" id="KW-0233">DNA recombination</keyword>
<keyword evidence="13" id="KW-0469">Meiosis</keyword>
<evidence type="ECO:0000256" key="13">
    <source>
        <dbReference type="ARBA" id="ARBA00023254"/>
    </source>
</evidence>
<protein>
    <submittedName>
        <fullName evidence="16">Nuclease-like protein</fullName>
    </submittedName>
</protein>
<dbReference type="InterPro" id="IPR033310">
    <property type="entry name" value="Mms4/EME1/EME2"/>
</dbReference>
<evidence type="ECO:0000256" key="9">
    <source>
        <dbReference type="ARBA" id="ARBA00022842"/>
    </source>
</evidence>
<evidence type="ECO:0000256" key="12">
    <source>
        <dbReference type="ARBA" id="ARBA00023242"/>
    </source>
</evidence>